<dbReference type="Gene3D" id="1.25.40.20">
    <property type="entry name" value="Ankyrin repeat-containing domain"/>
    <property type="match status" value="1"/>
</dbReference>
<organism evidence="9 10">
    <name type="scientific">Naja naja</name>
    <name type="common">Indian cobra</name>
    <dbReference type="NCBI Taxonomy" id="35670"/>
    <lineage>
        <taxon>Eukaryota</taxon>
        <taxon>Metazoa</taxon>
        <taxon>Chordata</taxon>
        <taxon>Craniata</taxon>
        <taxon>Vertebrata</taxon>
        <taxon>Euteleostomi</taxon>
        <taxon>Lepidosauria</taxon>
        <taxon>Squamata</taxon>
        <taxon>Bifurcata</taxon>
        <taxon>Unidentata</taxon>
        <taxon>Episquamata</taxon>
        <taxon>Toxicofera</taxon>
        <taxon>Serpentes</taxon>
        <taxon>Colubroidea</taxon>
        <taxon>Elapidae</taxon>
        <taxon>Elapinae</taxon>
        <taxon>Naja</taxon>
    </lineage>
</organism>
<dbReference type="GO" id="GO:0051898">
    <property type="term" value="P:negative regulation of phosphatidylinositol 3-kinase/protein kinase B signal transduction"/>
    <property type="evidence" value="ECO:0007669"/>
    <property type="project" value="Ensembl"/>
</dbReference>
<dbReference type="PROSITE" id="PS51376">
    <property type="entry name" value="DBB"/>
    <property type="match status" value="1"/>
</dbReference>
<dbReference type="InterPro" id="IPR035897">
    <property type="entry name" value="Toll_tir_struct_dom_sf"/>
</dbReference>
<evidence type="ECO:0000256" key="6">
    <source>
        <dbReference type="ARBA" id="ARBA00065779"/>
    </source>
</evidence>
<dbReference type="GO" id="GO:0043491">
    <property type="term" value="P:phosphatidylinositol 3-kinase/protein kinase B signal transduction"/>
    <property type="evidence" value="ECO:0007669"/>
    <property type="project" value="Ensembl"/>
</dbReference>
<comment type="function">
    <text evidence="5">Involved in B-cell receptor (BCR)-induced Ca(2+) mobilization from intracellular stores. Promotes Lyn-mediated phosphorylation of IP3 receptors 1 and 2.</text>
</comment>
<dbReference type="SUPFAM" id="SSF48403">
    <property type="entry name" value="Ankyrin repeat"/>
    <property type="match status" value="1"/>
</dbReference>
<dbReference type="OrthoDB" id="8192811at2759"/>
<reference evidence="9" key="1">
    <citation type="submission" date="2025-08" db="UniProtKB">
        <authorList>
            <consortium name="Ensembl"/>
        </authorList>
    </citation>
    <scope>IDENTIFICATION</scope>
</reference>
<keyword evidence="3" id="KW-0075">B-cell activation</keyword>
<dbReference type="GO" id="GO:0043274">
    <property type="term" value="F:phospholipase binding"/>
    <property type="evidence" value="ECO:0007669"/>
    <property type="project" value="Ensembl"/>
</dbReference>
<evidence type="ECO:0000313" key="9">
    <source>
        <dbReference type="Ensembl" id="ENSNNAP00000013605.1"/>
    </source>
</evidence>
<evidence type="ECO:0000256" key="3">
    <source>
        <dbReference type="ARBA" id="ARBA00022936"/>
    </source>
</evidence>
<evidence type="ECO:0000313" key="10">
    <source>
        <dbReference type="Proteomes" id="UP000694559"/>
    </source>
</evidence>
<dbReference type="GO" id="GO:0045947">
    <property type="term" value="P:negative regulation of translational initiation"/>
    <property type="evidence" value="ECO:0007669"/>
    <property type="project" value="Ensembl"/>
</dbReference>
<evidence type="ECO:0000259" key="8">
    <source>
        <dbReference type="PROSITE" id="PS51376"/>
    </source>
</evidence>
<dbReference type="GO" id="GO:0043410">
    <property type="term" value="P:positive regulation of MAPK cascade"/>
    <property type="evidence" value="ECO:0007669"/>
    <property type="project" value="Ensembl"/>
</dbReference>
<dbReference type="GO" id="GO:1990782">
    <property type="term" value="F:protein tyrosine kinase binding"/>
    <property type="evidence" value="ECO:0007669"/>
    <property type="project" value="Ensembl"/>
</dbReference>
<dbReference type="GO" id="GO:0042113">
    <property type="term" value="P:B cell activation"/>
    <property type="evidence" value="ECO:0007669"/>
    <property type="project" value="UniProtKB-KW"/>
</dbReference>
<dbReference type="SMART" id="SM01282">
    <property type="entry name" value="DBB"/>
    <property type="match status" value="1"/>
</dbReference>
<dbReference type="GO" id="GO:0009617">
    <property type="term" value="P:response to bacterium"/>
    <property type="evidence" value="ECO:0007669"/>
    <property type="project" value="Ensembl"/>
</dbReference>
<dbReference type="PANTHER" id="PTHR16267:SF13">
    <property type="entry name" value="B-CELL SCAFFOLD PROTEIN WITH ANKYRIN REPEATS"/>
    <property type="match status" value="1"/>
</dbReference>
<dbReference type="Pfam" id="PF14545">
    <property type="entry name" value="DBB"/>
    <property type="match status" value="1"/>
</dbReference>
<name>A0A8C6XG85_NAJNA</name>
<reference evidence="9" key="2">
    <citation type="submission" date="2025-09" db="UniProtKB">
        <authorList>
            <consortium name="Ensembl"/>
        </authorList>
    </citation>
    <scope>IDENTIFICATION</scope>
</reference>
<keyword evidence="4" id="KW-0040">ANK repeat</keyword>
<dbReference type="GO" id="GO:0005102">
    <property type="term" value="F:signaling receptor binding"/>
    <property type="evidence" value="ECO:0007669"/>
    <property type="project" value="Ensembl"/>
</dbReference>
<keyword evidence="1" id="KW-0597">Phosphoprotein</keyword>
<dbReference type="GeneTree" id="ENSGT00390000008787"/>
<dbReference type="GO" id="GO:0000165">
    <property type="term" value="P:MAPK cascade"/>
    <property type="evidence" value="ECO:0007669"/>
    <property type="project" value="Ensembl"/>
</dbReference>
<dbReference type="GO" id="GO:0035591">
    <property type="term" value="F:signaling adaptor activity"/>
    <property type="evidence" value="ECO:0007669"/>
    <property type="project" value="Ensembl"/>
</dbReference>
<gene>
    <name evidence="9" type="primary">BANK1</name>
</gene>
<accession>A0A8C6XG85</accession>
<dbReference type="InterPro" id="IPR017893">
    <property type="entry name" value="DBB_domain"/>
</dbReference>
<sequence>MAGTSENAQGILVIYEEAAKEWALYLKSIFKHIVLEDWIVLYDLEAASFHHSEVSFLCSYRCKLLIVSNGLLKGLNVKKRYFLNKILQPPERVAILLCGVEDSALIYQTLNIDKCNQLMTTDQGPEDYLAVISDIIQQGAHDPLSSDLERSLRLNDGSVEIEEVTEMVRRPEVLVLPKRIPCECPGEMFIILRDDIPGDSVVIEFITENEWIRIEPDFWNQKVRFIKALDFPAGFVNVNIYCGGDIKATVQIEYYSTVGELEQMLQEVADPIAFACQAFKFSSAEKMDNVLTLLLKSSIISHDFSSFPNEVTDHDQETDSQLEELPTLLHCAAKFGLKKLAVLLLQDPKAIQACRSINKYGENPAHIAKKYGQKDIWKVLKELPISEDKNTRDEKEIKAEDYIYVSMMSSDSHSNGLGSPSIEEPPGACLEIQKKKGMNADAEPKEYNEEGMVEKEEGNKLEENAFHLRNSCYSLYSNILRDVPEAKSENVSFSEGPPLPPRNQLLASKRSDFFYLYTALKKVKGQVEKKGTEGEPKINDYSDEIDEEDPYTSAVVNDGVYDAIMENELQQQRKDGGSFIMHRPPAPAPRPLSAAVREESTSYIAQVFQQKVTRTHAGNEKLLNAVRKPDRSYEDKVTYTIVKPNIPPRQEEHILFQQRLKKGNSPMDEMQKLEPWQIHTSRPETTQQVMEYFKEQLNAHEETGL</sequence>
<protein>
    <recommendedName>
        <fullName evidence="7">B-cell scaffold protein with ankyrin repeats</fullName>
    </recommendedName>
</protein>
<dbReference type="GO" id="GO:0048471">
    <property type="term" value="C:perinuclear region of cytoplasm"/>
    <property type="evidence" value="ECO:0007669"/>
    <property type="project" value="Ensembl"/>
</dbReference>
<dbReference type="PANTHER" id="PTHR16267">
    <property type="entry name" value="BANK1/PIK3AP1 FAMILY MEMBER"/>
    <property type="match status" value="1"/>
</dbReference>
<dbReference type="Proteomes" id="UP000694559">
    <property type="component" value="Unplaced"/>
</dbReference>
<evidence type="ECO:0000256" key="1">
    <source>
        <dbReference type="ARBA" id="ARBA00022553"/>
    </source>
</evidence>
<keyword evidence="2" id="KW-0677">Repeat</keyword>
<proteinExistence type="predicted"/>
<evidence type="ECO:0000256" key="7">
    <source>
        <dbReference type="ARBA" id="ARBA00069696"/>
    </source>
</evidence>
<dbReference type="FunFam" id="3.40.50.10140:FF:000017">
    <property type="entry name" value="B cell scaffold protein with ankyrin repeats 1"/>
    <property type="match status" value="1"/>
</dbReference>
<dbReference type="GO" id="GO:0002020">
    <property type="term" value="F:protease binding"/>
    <property type="evidence" value="ECO:0007669"/>
    <property type="project" value="Ensembl"/>
</dbReference>
<dbReference type="GO" id="GO:0032715">
    <property type="term" value="P:negative regulation of interleukin-6 production"/>
    <property type="evidence" value="ECO:0007669"/>
    <property type="project" value="Ensembl"/>
</dbReference>
<dbReference type="InterPro" id="IPR052446">
    <property type="entry name" value="B-cell_PI3K-Signaling_Adptrs"/>
</dbReference>
<dbReference type="Ensembl" id="ENSNNAT00000014252.1">
    <property type="protein sequence ID" value="ENSNNAP00000013605.1"/>
    <property type="gene ID" value="ENSNNAG00000009181.1"/>
</dbReference>
<dbReference type="AlphaFoldDB" id="A0A8C6XG85"/>
<keyword evidence="10" id="KW-1185">Reference proteome</keyword>
<evidence type="ECO:0000256" key="2">
    <source>
        <dbReference type="ARBA" id="ARBA00022737"/>
    </source>
</evidence>
<evidence type="ECO:0000256" key="5">
    <source>
        <dbReference type="ARBA" id="ARBA00054773"/>
    </source>
</evidence>
<dbReference type="InterPro" id="IPR041340">
    <property type="entry name" value="PIK3AP1_TIR"/>
</dbReference>
<dbReference type="OMA" id="MCQALQA"/>
<dbReference type="Pfam" id="PF18567">
    <property type="entry name" value="TIR_3"/>
    <property type="match status" value="1"/>
</dbReference>
<dbReference type="InterPro" id="IPR036770">
    <property type="entry name" value="Ankyrin_rpt-contain_sf"/>
</dbReference>
<dbReference type="Gene3D" id="3.40.50.10140">
    <property type="entry name" value="Toll/interleukin-1 receptor homology (TIR) domain"/>
    <property type="match status" value="1"/>
</dbReference>
<comment type="subunit">
    <text evidence="6">Interacts with LYN, ITPR1 and ITPR2.</text>
</comment>
<feature type="domain" description="DBB" evidence="8">
    <location>
        <begin position="175"/>
        <end position="307"/>
    </location>
</feature>
<evidence type="ECO:0000256" key="4">
    <source>
        <dbReference type="ARBA" id="ARBA00023043"/>
    </source>
</evidence>
<dbReference type="GO" id="GO:0050869">
    <property type="term" value="P:negative regulation of B cell activation"/>
    <property type="evidence" value="ECO:0007669"/>
    <property type="project" value="Ensembl"/>
</dbReference>